<dbReference type="InterPro" id="IPR011006">
    <property type="entry name" value="CheY-like_superfamily"/>
</dbReference>
<dbReference type="InterPro" id="IPR058245">
    <property type="entry name" value="NreC/VraR/RcsB-like_REC"/>
</dbReference>
<dbReference type="PROSITE" id="PS50110">
    <property type="entry name" value="RESPONSE_REGULATORY"/>
    <property type="match status" value="1"/>
</dbReference>
<keyword evidence="2" id="KW-0597">Phosphoprotein</keyword>
<comment type="caution">
    <text evidence="4">The sequence shown here is derived from an EMBL/GenBank/DDBJ whole genome shotgun (WGS) entry which is preliminary data.</text>
</comment>
<evidence type="ECO:0000313" key="4">
    <source>
        <dbReference type="EMBL" id="MFD2802507.1"/>
    </source>
</evidence>
<dbReference type="Proteomes" id="UP001597478">
    <property type="component" value="Unassembled WGS sequence"/>
</dbReference>
<dbReference type="EMBL" id="JBHUOF010000048">
    <property type="protein sequence ID" value="MFD2802507.1"/>
    <property type="molecule type" value="Genomic_DNA"/>
</dbReference>
<dbReference type="RefSeq" id="WP_377394269.1">
    <property type="nucleotide sequence ID" value="NZ_JBHSAN010000052.1"/>
</dbReference>
<keyword evidence="5" id="KW-1185">Reference proteome</keyword>
<evidence type="ECO:0000259" key="3">
    <source>
        <dbReference type="PROSITE" id="PS50110"/>
    </source>
</evidence>
<feature type="modified residue" description="4-aspartylphosphate" evidence="2">
    <location>
        <position position="62"/>
    </location>
</feature>
<evidence type="ECO:0000256" key="1">
    <source>
        <dbReference type="ARBA" id="ARBA00023125"/>
    </source>
</evidence>
<feature type="domain" description="Response regulatory" evidence="3">
    <location>
        <begin position="11"/>
        <end position="127"/>
    </location>
</feature>
<accession>A0ABW5WH97</accession>
<name>A0ABW5WH97_9PSEU</name>
<dbReference type="Pfam" id="PF00072">
    <property type="entry name" value="Response_reg"/>
    <property type="match status" value="1"/>
</dbReference>
<dbReference type="SMART" id="SM00448">
    <property type="entry name" value="REC"/>
    <property type="match status" value="1"/>
</dbReference>
<evidence type="ECO:0000256" key="2">
    <source>
        <dbReference type="PROSITE-ProRule" id="PRU00169"/>
    </source>
</evidence>
<dbReference type="InterPro" id="IPR039420">
    <property type="entry name" value="WalR-like"/>
</dbReference>
<dbReference type="CDD" id="cd17535">
    <property type="entry name" value="REC_NarL-like"/>
    <property type="match status" value="1"/>
</dbReference>
<reference evidence="5" key="1">
    <citation type="journal article" date="2019" name="Int. J. Syst. Evol. Microbiol.">
        <title>The Global Catalogue of Microorganisms (GCM) 10K type strain sequencing project: providing services to taxonomists for standard genome sequencing and annotation.</title>
        <authorList>
            <consortium name="The Broad Institute Genomics Platform"/>
            <consortium name="The Broad Institute Genome Sequencing Center for Infectious Disease"/>
            <person name="Wu L."/>
            <person name="Ma J."/>
        </authorList>
    </citation>
    <scope>NUCLEOTIDE SEQUENCE [LARGE SCALE GENOMIC DNA]</scope>
    <source>
        <strain evidence="5">IBRC-M 10906</strain>
    </source>
</reference>
<dbReference type="InterPro" id="IPR001789">
    <property type="entry name" value="Sig_transdc_resp-reg_receiver"/>
</dbReference>
<evidence type="ECO:0000313" key="5">
    <source>
        <dbReference type="Proteomes" id="UP001597478"/>
    </source>
</evidence>
<dbReference type="PANTHER" id="PTHR43214">
    <property type="entry name" value="TWO-COMPONENT RESPONSE REGULATOR"/>
    <property type="match status" value="1"/>
</dbReference>
<organism evidence="4 5">
    <name type="scientific">Prauserella oleivorans</name>
    <dbReference type="NCBI Taxonomy" id="1478153"/>
    <lineage>
        <taxon>Bacteria</taxon>
        <taxon>Bacillati</taxon>
        <taxon>Actinomycetota</taxon>
        <taxon>Actinomycetes</taxon>
        <taxon>Pseudonocardiales</taxon>
        <taxon>Pseudonocardiaceae</taxon>
        <taxon>Prauserella</taxon>
    </lineage>
</organism>
<keyword evidence="1" id="KW-0238">DNA-binding</keyword>
<gene>
    <name evidence="4" type="ORF">ACFS2C_24255</name>
</gene>
<protein>
    <submittedName>
        <fullName evidence="4">Response regulator transcription factor</fullName>
    </submittedName>
</protein>
<sequence>MSTPRSVGPIRLLLVEDHSMVAMALDSAFASVEDIELIGQATSIRQAVDDVGTHRPDVVLLDRRLPDGDGIAAISRLRDQAPGTRVLVFTGAADRDLSRRVADAGGAGVLLKAGLLTDLLDTIRRVAAGQTVFDIDSPG</sequence>
<dbReference type="SUPFAM" id="SSF52172">
    <property type="entry name" value="CheY-like"/>
    <property type="match status" value="1"/>
</dbReference>
<proteinExistence type="predicted"/>
<dbReference type="Gene3D" id="3.40.50.2300">
    <property type="match status" value="1"/>
</dbReference>